<protein>
    <submittedName>
        <fullName evidence="5">Efflux RND transporter periplasmic adaptor subunit</fullName>
    </submittedName>
</protein>
<reference evidence="5 6" key="1">
    <citation type="submission" date="2019-01" db="EMBL/GenBank/DDBJ databases">
        <title>Insights into ecological role of a new deltaproteobacterial order Candidatus Sinidesulfobacterales (Sva0485) by metagenomics and metatranscriptomics.</title>
        <authorList>
            <person name="Tan S."/>
            <person name="Liu J."/>
            <person name="Fang Y."/>
            <person name="Hedlund B.P."/>
            <person name="Lian Z.H."/>
            <person name="Huang L.Y."/>
            <person name="Li J.T."/>
            <person name="Huang L.N."/>
            <person name="Li W.J."/>
            <person name="Jiang H.C."/>
            <person name="Dong H.L."/>
            <person name="Shu W.S."/>
        </authorList>
    </citation>
    <scope>NUCLEOTIDE SEQUENCE [LARGE SCALE GENOMIC DNA]</scope>
    <source>
        <strain evidence="5">AP3</strain>
    </source>
</reference>
<evidence type="ECO:0000313" key="6">
    <source>
        <dbReference type="Proteomes" id="UP000320813"/>
    </source>
</evidence>
<dbReference type="Proteomes" id="UP000320813">
    <property type="component" value="Unassembled WGS sequence"/>
</dbReference>
<evidence type="ECO:0000256" key="1">
    <source>
        <dbReference type="ARBA" id="ARBA00022448"/>
    </source>
</evidence>
<gene>
    <name evidence="5" type="ORF">EVJ47_09135</name>
</gene>
<keyword evidence="2" id="KW-1133">Transmembrane helix</keyword>
<evidence type="ECO:0000256" key="2">
    <source>
        <dbReference type="SAM" id="Phobius"/>
    </source>
</evidence>
<organism evidence="5 6">
    <name type="scientific">Candidatus Acidulodesulfobacterium ferriphilum</name>
    <dbReference type="NCBI Taxonomy" id="2597223"/>
    <lineage>
        <taxon>Bacteria</taxon>
        <taxon>Deltaproteobacteria</taxon>
        <taxon>Candidatus Acidulodesulfobacterales</taxon>
        <taxon>Candidatus Acidulodesulfobacterium</taxon>
    </lineage>
</organism>
<dbReference type="Gene3D" id="2.40.30.170">
    <property type="match status" value="1"/>
</dbReference>
<dbReference type="InterPro" id="IPR058792">
    <property type="entry name" value="Beta-barrel_RND_2"/>
</dbReference>
<evidence type="ECO:0000259" key="4">
    <source>
        <dbReference type="Pfam" id="PF25954"/>
    </source>
</evidence>
<dbReference type="SUPFAM" id="SSF111369">
    <property type="entry name" value="HlyD-like secretion proteins"/>
    <property type="match status" value="1"/>
</dbReference>
<dbReference type="AlphaFoldDB" id="A0A519B9F2"/>
<dbReference type="GO" id="GO:0060003">
    <property type="term" value="P:copper ion export"/>
    <property type="evidence" value="ECO:0007669"/>
    <property type="project" value="TreeGrafter"/>
</dbReference>
<keyword evidence="1" id="KW-0813">Transport</keyword>
<dbReference type="GO" id="GO:0030288">
    <property type="term" value="C:outer membrane-bounded periplasmic space"/>
    <property type="evidence" value="ECO:0007669"/>
    <property type="project" value="TreeGrafter"/>
</dbReference>
<dbReference type="GO" id="GO:0046914">
    <property type="term" value="F:transition metal ion binding"/>
    <property type="evidence" value="ECO:0007669"/>
    <property type="project" value="TreeGrafter"/>
</dbReference>
<dbReference type="Pfam" id="PF25919">
    <property type="entry name" value="BSH_CusB"/>
    <property type="match status" value="1"/>
</dbReference>
<dbReference type="GO" id="GO:0015679">
    <property type="term" value="P:plasma membrane copper ion transport"/>
    <property type="evidence" value="ECO:0007669"/>
    <property type="project" value="TreeGrafter"/>
</dbReference>
<dbReference type="Pfam" id="PF25954">
    <property type="entry name" value="Beta-barrel_RND_2"/>
    <property type="match status" value="1"/>
</dbReference>
<keyword evidence="2" id="KW-0472">Membrane</keyword>
<evidence type="ECO:0000259" key="3">
    <source>
        <dbReference type="Pfam" id="PF25919"/>
    </source>
</evidence>
<dbReference type="InterPro" id="IPR058790">
    <property type="entry name" value="BSH_CusB"/>
</dbReference>
<feature type="domain" description="CusB-like beta-barrel" evidence="4">
    <location>
        <begin position="241"/>
        <end position="312"/>
    </location>
</feature>
<feature type="domain" description="CusB-like barrel-sandwich hybrid" evidence="3">
    <location>
        <begin position="110"/>
        <end position="235"/>
    </location>
</feature>
<dbReference type="PANTHER" id="PTHR30097:SF15">
    <property type="entry name" value="CATION EFFLUX SYSTEM PROTEIN CUSB"/>
    <property type="match status" value="1"/>
</dbReference>
<proteinExistence type="predicted"/>
<accession>A0A519B9F2</accession>
<name>A0A519B9F2_9DELT</name>
<sequence length="406" mass="47306">MFKMKKFFDNIKKTVPNNKFFIPVILFILAGIFLIIYRFFILPVNFYYNKELYNLSNYNIRIGVSKKVRLLRLSHIKKIKPYFRIVKTIKVSPRIRARGRTTFATPLARTISLKFGGYISKIYADKTGIKVRKGMPLFSLYSPSLIDAENDYNLAYKNYQRLKNTSFKSQAQTIYVSAEKKLLFWGINKNQLERIKKDKKIIKQIPVYSPINGIVVRKFITQGGYIKPSKRLYELANISKLWMKIFINVHDLKFINIGKRVSLRFAYYKKRTFHGIISYVYPYTYKKGKFIKVRISVANTKHALKINSYGNAYIKMPFTERLAVPVSSVAHIGYKDVVLIYDKSKNAFKAKSILIGARDGNYYPVIEGLKSKEIVLKLKNLSKINISDLRKINHYLILSSVKINSL</sequence>
<evidence type="ECO:0000313" key="5">
    <source>
        <dbReference type="EMBL" id="RZD13826.1"/>
    </source>
</evidence>
<dbReference type="Gene3D" id="2.40.420.20">
    <property type="match status" value="1"/>
</dbReference>
<keyword evidence="2" id="KW-0812">Transmembrane</keyword>
<dbReference type="EMBL" id="SGBD01000007">
    <property type="protein sequence ID" value="RZD13826.1"/>
    <property type="molecule type" value="Genomic_DNA"/>
</dbReference>
<comment type="caution">
    <text evidence="5">The sequence shown here is derived from an EMBL/GenBank/DDBJ whole genome shotgun (WGS) entry which is preliminary data.</text>
</comment>
<feature type="transmembrane region" description="Helical" evidence="2">
    <location>
        <begin position="20"/>
        <end position="40"/>
    </location>
</feature>
<dbReference type="InterPro" id="IPR051909">
    <property type="entry name" value="MFP_Cation_Efflux"/>
</dbReference>
<dbReference type="PANTHER" id="PTHR30097">
    <property type="entry name" value="CATION EFFLUX SYSTEM PROTEIN CUSB"/>
    <property type="match status" value="1"/>
</dbReference>